<dbReference type="AlphaFoldDB" id="A0A147K602"/>
<dbReference type="RefSeq" id="WP_029326928.1">
    <property type="nucleotide sequence ID" value="NZ_LDYG01000042.1"/>
</dbReference>
<protein>
    <submittedName>
        <fullName evidence="2">Uncharacterized protein</fullName>
    </submittedName>
</protein>
<organism evidence="2 3">
    <name type="scientific">Bacillus coahuilensis p1.1.43</name>
    <dbReference type="NCBI Taxonomy" id="1150625"/>
    <lineage>
        <taxon>Bacteria</taxon>
        <taxon>Bacillati</taxon>
        <taxon>Bacillota</taxon>
        <taxon>Bacilli</taxon>
        <taxon>Bacillales</taxon>
        <taxon>Bacillaceae</taxon>
        <taxon>Bacillus</taxon>
    </lineage>
</organism>
<dbReference type="STRING" id="1150625.Q75_13410"/>
<dbReference type="PATRIC" id="fig|1150625.3.peg.2823"/>
<name>A0A147K602_9BACI</name>
<evidence type="ECO:0000256" key="1">
    <source>
        <dbReference type="SAM" id="Phobius"/>
    </source>
</evidence>
<feature type="transmembrane region" description="Helical" evidence="1">
    <location>
        <begin position="38"/>
        <end position="55"/>
    </location>
</feature>
<accession>A0A147K602</accession>
<dbReference type="EMBL" id="LDYG01000042">
    <property type="protein sequence ID" value="KUP05243.1"/>
    <property type="molecule type" value="Genomic_DNA"/>
</dbReference>
<proteinExistence type="predicted"/>
<keyword evidence="1" id="KW-0472">Membrane</keyword>
<comment type="caution">
    <text evidence="2">The sequence shown here is derived from an EMBL/GenBank/DDBJ whole genome shotgun (WGS) entry which is preliminary data.</text>
</comment>
<reference evidence="2 3" key="1">
    <citation type="journal article" date="2016" name="Front. Microbiol.">
        <title>Microevolution Analysis of Bacillus coahuilensis Unveils Differences in Phosphorus Acquisition Strategies and Their Regulation.</title>
        <authorList>
            <person name="Gomez-Lunar Z."/>
            <person name="Hernandez-Gonzalez I."/>
            <person name="Rodriguez-Torres M.D."/>
            <person name="Souza V."/>
            <person name="Olmedo-Alvarez G."/>
        </authorList>
    </citation>
    <scope>NUCLEOTIDE SEQUENCE [LARGE SCALE GENOMIC DNA]</scope>
    <source>
        <strain evidence="3">p1.1.43</strain>
    </source>
</reference>
<keyword evidence="1" id="KW-0812">Transmembrane</keyword>
<evidence type="ECO:0000313" key="3">
    <source>
        <dbReference type="Proteomes" id="UP000074108"/>
    </source>
</evidence>
<sequence length="61" mass="6471">MSSVTELILGFIWISGWICLIVGILGITVSLISGGTWIVVPVVAILVGVVFVWGVKKISTE</sequence>
<dbReference type="Proteomes" id="UP000074108">
    <property type="component" value="Unassembled WGS sequence"/>
</dbReference>
<gene>
    <name evidence="2" type="ORF">Q75_13410</name>
</gene>
<keyword evidence="3" id="KW-1185">Reference proteome</keyword>
<evidence type="ECO:0000313" key="2">
    <source>
        <dbReference type="EMBL" id="KUP05243.1"/>
    </source>
</evidence>
<feature type="transmembrane region" description="Helical" evidence="1">
    <location>
        <begin position="7"/>
        <end position="32"/>
    </location>
</feature>
<keyword evidence="1" id="KW-1133">Transmembrane helix</keyword>